<dbReference type="VEuPathDB" id="VectorBase:RSAN_037254"/>
<keyword evidence="2" id="KW-0732">Signal</keyword>
<evidence type="ECO:0000313" key="4">
    <source>
        <dbReference type="Proteomes" id="UP000821837"/>
    </source>
</evidence>
<dbReference type="Proteomes" id="UP000821837">
    <property type="component" value="Chromosome 1"/>
</dbReference>
<organism evidence="3 4">
    <name type="scientific">Rhipicephalus sanguineus</name>
    <name type="common">Brown dog tick</name>
    <name type="synonym">Ixodes sanguineus</name>
    <dbReference type="NCBI Taxonomy" id="34632"/>
    <lineage>
        <taxon>Eukaryota</taxon>
        <taxon>Metazoa</taxon>
        <taxon>Ecdysozoa</taxon>
        <taxon>Arthropoda</taxon>
        <taxon>Chelicerata</taxon>
        <taxon>Arachnida</taxon>
        <taxon>Acari</taxon>
        <taxon>Parasitiformes</taxon>
        <taxon>Ixodida</taxon>
        <taxon>Ixodoidea</taxon>
        <taxon>Ixodidae</taxon>
        <taxon>Rhipicephalinae</taxon>
        <taxon>Rhipicephalus</taxon>
        <taxon>Rhipicephalus</taxon>
    </lineage>
</organism>
<dbReference type="EMBL" id="JABSTV010001245">
    <property type="protein sequence ID" value="KAH7984220.1"/>
    <property type="molecule type" value="Genomic_DNA"/>
</dbReference>
<sequence>MASGSEQLRCSRGLLLLLLVATSSLVSAQMADNSTRAASRTGLSAVSTAVAPSTTTEKPDPIKEAFDSMSERITRIMMKEFYPMVSELIYDPRLSTGCIGSLMKIGPALKNFDIWAVERSREKRVLSTSTQSAERHQGCMNSSDL</sequence>
<feature type="signal peptide" evidence="2">
    <location>
        <begin position="1"/>
        <end position="28"/>
    </location>
</feature>
<gene>
    <name evidence="3" type="ORF">HPB52_018209</name>
</gene>
<dbReference type="OrthoDB" id="10593133at2759"/>
<keyword evidence="4" id="KW-1185">Reference proteome</keyword>
<evidence type="ECO:0000256" key="1">
    <source>
        <dbReference type="SAM" id="MobiDB-lite"/>
    </source>
</evidence>
<comment type="caution">
    <text evidence="3">The sequence shown here is derived from an EMBL/GenBank/DDBJ whole genome shotgun (WGS) entry which is preliminary data.</text>
</comment>
<name>A0A9D4TB73_RHISA</name>
<feature type="chain" id="PRO_5038427057" evidence="2">
    <location>
        <begin position="29"/>
        <end position="145"/>
    </location>
</feature>
<dbReference type="AlphaFoldDB" id="A0A9D4TB73"/>
<evidence type="ECO:0000256" key="2">
    <source>
        <dbReference type="SAM" id="SignalP"/>
    </source>
</evidence>
<protein>
    <submittedName>
        <fullName evidence="3">Uncharacterized protein</fullName>
    </submittedName>
</protein>
<proteinExistence type="predicted"/>
<evidence type="ECO:0000313" key="3">
    <source>
        <dbReference type="EMBL" id="KAH7984220.1"/>
    </source>
</evidence>
<accession>A0A9D4TB73</accession>
<reference evidence="3" key="2">
    <citation type="submission" date="2021-09" db="EMBL/GenBank/DDBJ databases">
        <authorList>
            <person name="Jia N."/>
            <person name="Wang J."/>
            <person name="Shi W."/>
            <person name="Du L."/>
            <person name="Sun Y."/>
            <person name="Zhan W."/>
            <person name="Jiang J."/>
            <person name="Wang Q."/>
            <person name="Zhang B."/>
            <person name="Ji P."/>
            <person name="Sakyi L.B."/>
            <person name="Cui X."/>
            <person name="Yuan T."/>
            <person name="Jiang B."/>
            <person name="Yang W."/>
            <person name="Lam T.T.-Y."/>
            <person name="Chang Q."/>
            <person name="Ding S."/>
            <person name="Wang X."/>
            <person name="Zhu J."/>
            <person name="Ruan X."/>
            <person name="Zhao L."/>
            <person name="Wei J."/>
            <person name="Que T."/>
            <person name="Du C."/>
            <person name="Cheng J."/>
            <person name="Dai P."/>
            <person name="Han X."/>
            <person name="Huang E."/>
            <person name="Gao Y."/>
            <person name="Liu J."/>
            <person name="Shao H."/>
            <person name="Ye R."/>
            <person name="Li L."/>
            <person name="Wei W."/>
            <person name="Wang X."/>
            <person name="Wang C."/>
            <person name="Huo Q."/>
            <person name="Li W."/>
            <person name="Guo W."/>
            <person name="Chen H."/>
            <person name="Chen S."/>
            <person name="Zhou L."/>
            <person name="Zhou L."/>
            <person name="Ni X."/>
            <person name="Tian J."/>
            <person name="Zhou Y."/>
            <person name="Sheng Y."/>
            <person name="Liu T."/>
            <person name="Pan Y."/>
            <person name="Xia L."/>
            <person name="Li J."/>
            <person name="Zhao F."/>
            <person name="Cao W."/>
        </authorList>
    </citation>
    <scope>NUCLEOTIDE SEQUENCE</scope>
    <source>
        <strain evidence="3">Rsan-2018</strain>
        <tissue evidence="3">Larvae</tissue>
    </source>
</reference>
<reference evidence="3" key="1">
    <citation type="journal article" date="2020" name="Cell">
        <title>Large-Scale Comparative Analyses of Tick Genomes Elucidate Their Genetic Diversity and Vector Capacities.</title>
        <authorList>
            <consortium name="Tick Genome and Microbiome Consortium (TIGMIC)"/>
            <person name="Jia N."/>
            <person name="Wang J."/>
            <person name="Shi W."/>
            <person name="Du L."/>
            <person name="Sun Y."/>
            <person name="Zhan W."/>
            <person name="Jiang J.F."/>
            <person name="Wang Q."/>
            <person name="Zhang B."/>
            <person name="Ji P."/>
            <person name="Bell-Sakyi L."/>
            <person name="Cui X.M."/>
            <person name="Yuan T.T."/>
            <person name="Jiang B.G."/>
            <person name="Yang W.F."/>
            <person name="Lam T.T."/>
            <person name="Chang Q.C."/>
            <person name="Ding S.J."/>
            <person name="Wang X.J."/>
            <person name="Zhu J.G."/>
            <person name="Ruan X.D."/>
            <person name="Zhao L."/>
            <person name="Wei J.T."/>
            <person name="Ye R.Z."/>
            <person name="Que T.C."/>
            <person name="Du C.H."/>
            <person name="Zhou Y.H."/>
            <person name="Cheng J.X."/>
            <person name="Dai P.F."/>
            <person name="Guo W.B."/>
            <person name="Han X.H."/>
            <person name="Huang E.J."/>
            <person name="Li L.F."/>
            <person name="Wei W."/>
            <person name="Gao Y.C."/>
            <person name="Liu J.Z."/>
            <person name="Shao H.Z."/>
            <person name="Wang X."/>
            <person name="Wang C.C."/>
            <person name="Yang T.C."/>
            <person name="Huo Q.B."/>
            <person name="Li W."/>
            <person name="Chen H.Y."/>
            <person name="Chen S.E."/>
            <person name="Zhou L.G."/>
            <person name="Ni X.B."/>
            <person name="Tian J.H."/>
            <person name="Sheng Y."/>
            <person name="Liu T."/>
            <person name="Pan Y.S."/>
            <person name="Xia L.Y."/>
            <person name="Li J."/>
            <person name="Zhao F."/>
            <person name="Cao W.C."/>
        </authorList>
    </citation>
    <scope>NUCLEOTIDE SEQUENCE</scope>
    <source>
        <strain evidence="3">Rsan-2018</strain>
    </source>
</reference>
<feature type="region of interest" description="Disordered" evidence="1">
    <location>
        <begin position="126"/>
        <end position="145"/>
    </location>
</feature>